<dbReference type="Pfam" id="PF00459">
    <property type="entry name" value="Inositol_P"/>
    <property type="match status" value="1"/>
</dbReference>
<keyword evidence="13" id="KW-0614">Plasmid</keyword>
<evidence type="ECO:0000256" key="10">
    <source>
        <dbReference type="ARBA" id="ARBA00049158"/>
    </source>
</evidence>
<dbReference type="UniPathway" id="UPA00031">
    <property type="reaction ID" value="UER00013"/>
</dbReference>
<evidence type="ECO:0000256" key="5">
    <source>
        <dbReference type="ARBA" id="ARBA00022605"/>
    </source>
</evidence>
<keyword evidence="9" id="KW-0368">Histidine biosynthesis</keyword>
<dbReference type="AlphaFoldDB" id="K7XK50"/>
<evidence type="ECO:0000256" key="8">
    <source>
        <dbReference type="ARBA" id="ARBA00022842"/>
    </source>
</evidence>
<evidence type="ECO:0000256" key="6">
    <source>
        <dbReference type="ARBA" id="ARBA00022723"/>
    </source>
</evidence>
<organism evidence="13">
    <name type="scientific">Agrobacterium tumefaciens</name>
    <dbReference type="NCBI Taxonomy" id="358"/>
    <lineage>
        <taxon>Bacteria</taxon>
        <taxon>Pseudomonadati</taxon>
        <taxon>Pseudomonadota</taxon>
        <taxon>Alphaproteobacteria</taxon>
        <taxon>Hyphomicrobiales</taxon>
        <taxon>Rhizobiaceae</taxon>
        <taxon>Rhizobium/Agrobacterium group</taxon>
        <taxon>Agrobacterium</taxon>
        <taxon>Agrobacterium tumefaciens complex</taxon>
    </lineage>
</organism>
<dbReference type="NCBIfam" id="TIGR02067">
    <property type="entry name" value="his_9_HisN"/>
    <property type="match status" value="1"/>
</dbReference>
<feature type="binding site" evidence="12">
    <location>
        <position position="85"/>
    </location>
    <ligand>
        <name>Mg(2+)</name>
        <dbReference type="ChEBI" id="CHEBI:18420"/>
        <label>1</label>
        <note>catalytic</note>
    </ligand>
</feature>
<dbReference type="GO" id="GO:0004401">
    <property type="term" value="F:histidinol-phosphatase activity"/>
    <property type="evidence" value="ECO:0007669"/>
    <property type="project" value="UniProtKB-UniRule"/>
</dbReference>
<keyword evidence="5" id="KW-0028">Amino-acid biosynthesis</keyword>
<evidence type="ECO:0000256" key="3">
    <source>
        <dbReference type="ARBA" id="ARBA00009759"/>
    </source>
</evidence>
<comment type="catalytic activity">
    <reaction evidence="10">
        <text>L-histidinol phosphate + H2O = L-histidinol + phosphate</text>
        <dbReference type="Rhea" id="RHEA:14465"/>
        <dbReference type="ChEBI" id="CHEBI:15377"/>
        <dbReference type="ChEBI" id="CHEBI:43474"/>
        <dbReference type="ChEBI" id="CHEBI:57699"/>
        <dbReference type="ChEBI" id="CHEBI:57980"/>
        <dbReference type="EC" id="3.1.3.15"/>
    </reaction>
</comment>
<dbReference type="GO" id="GO:0008934">
    <property type="term" value="F:inositol monophosphate 1-phosphatase activity"/>
    <property type="evidence" value="ECO:0007669"/>
    <property type="project" value="TreeGrafter"/>
</dbReference>
<evidence type="ECO:0000256" key="7">
    <source>
        <dbReference type="ARBA" id="ARBA00022801"/>
    </source>
</evidence>
<evidence type="ECO:0000256" key="1">
    <source>
        <dbReference type="ARBA" id="ARBA00001946"/>
    </source>
</evidence>
<keyword evidence="6 12" id="KW-0479">Metal-binding</keyword>
<feature type="binding site" evidence="12">
    <location>
        <position position="66"/>
    </location>
    <ligand>
        <name>Mg(2+)</name>
        <dbReference type="ChEBI" id="CHEBI:18420"/>
        <label>1</label>
        <note>catalytic</note>
    </ligand>
</feature>
<feature type="binding site" evidence="12">
    <location>
        <position position="82"/>
    </location>
    <ligand>
        <name>Mg(2+)</name>
        <dbReference type="ChEBI" id="CHEBI:18420"/>
        <label>1</label>
        <note>catalytic</note>
    </ligand>
</feature>
<dbReference type="PROSITE" id="PS00629">
    <property type="entry name" value="IMP_1"/>
    <property type="match status" value="1"/>
</dbReference>
<dbReference type="PANTHER" id="PTHR20854">
    <property type="entry name" value="INOSITOL MONOPHOSPHATASE"/>
    <property type="match status" value="1"/>
</dbReference>
<sequence>MISPDFLRRLAAVAAREALPRFRLPGAVVNKIEGGFDPVTEADRETEKALRELIRSEYPDHGILGEEFGNEGADAGLVWVIDPIDGTRSFISGIPLWGTLVGLTKDGDAVAGMMAQPFIGELFYATGNGAFYEGPHGQAQLSTSATKDLSEATLFTTTPAIFEAARRARYDQLEKMVRLARYGTDCYAYCMLAAGQIDCVVEAGLYPYDIVALIPIIEQAGGVVTDWEGGPAEKGGGIVAAANAALHTQIMGVLHAK</sequence>
<keyword evidence="7" id="KW-0378">Hydrolase</keyword>
<dbReference type="GO" id="GO:0006020">
    <property type="term" value="P:inositol metabolic process"/>
    <property type="evidence" value="ECO:0007669"/>
    <property type="project" value="TreeGrafter"/>
</dbReference>
<evidence type="ECO:0000256" key="2">
    <source>
        <dbReference type="ARBA" id="ARBA00004970"/>
    </source>
</evidence>
<geneLocation type="plasmid" evidence="13">
    <name>pAoF64/95</name>
</geneLocation>
<accession>K7XK50</accession>
<comment type="similarity">
    <text evidence="3">Belongs to the inositol monophosphatase superfamily.</text>
</comment>
<dbReference type="SUPFAM" id="SSF56655">
    <property type="entry name" value="Carbohydrate phosphatase"/>
    <property type="match status" value="1"/>
</dbReference>
<evidence type="ECO:0000256" key="11">
    <source>
        <dbReference type="NCBIfam" id="TIGR02067"/>
    </source>
</evidence>
<keyword evidence="8 12" id="KW-0460">Magnesium</keyword>
<evidence type="ECO:0000256" key="9">
    <source>
        <dbReference type="ARBA" id="ARBA00023102"/>
    </source>
</evidence>
<dbReference type="GO" id="GO:0000105">
    <property type="term" value="P:L-histidine biosynthetic process"/>
    <property type="evidence" value="ECO:0007669"/>
    <property type="project" value="UniProtKB-UniRule"/>
</dbReference>
<dbReference type="EMBL" id="JX683454">
    <property type="protein sequence ID" value="AFX65661.1"/>
    <property type="molecule type" value="Genomic_DNA"/>
</dbReference>
<dbReference type="FunFam" id="3.30.540.10:FF:000030">
    <property type="entry name" value="Inositol monophosphatase"/>
    <property type="match status" value="1"/>
</dbReference>
<dbReference type="GO" id="GO:0007165">
    <property type="term" value="P:signal transduction"/>
    <property type="evidence" value="ECO:0007669"/>
    <property type="project" value="TreeGrafter"/>
</dbReference>
<comment type="cofactor">
    <cofactor evidence="1 12">
        <name>Mg(2+)</name>
        <dbReference type="ChEBI" id="CHEBI:18420"/>
    </cofactor>
</comment>
<feature type="binding site" evidence="12">
    <location>
        <position position="84"/>
    </location>
    <ligand>
        <name>Mg(2+)</name>
        <dbReference type="ChEBI" id="CHEBI:18420"/>
        <label>1</label>
        <note>catalytic</note>
    </ligand>
</feature>
<dbReference type="InterPro" id="IPR000760">
    <property type="entry name" value="Inositol_monophosphatase-like"/>
</dbReference>
<dbReference type="InterPro" id="IPR020583">
    <property type="entry name" value="Inositol_monoP_metal-BS"/>
</dbReference>
<evidence type="ECO:0000313" key="13">
    <source>
        <dbReference type="EMBL" id="AFX65661.1"/>
    </source>
</evidence>
<dbReference type="PRINTS" id="PR00377">
    <property type="entry name" value="IMPHPHTASES"/>
</dbReference>
<comment type="pathway">
    <text evidence="2">Amino-acid biosynthesis; L-histidine biosynthesis; L-histidine from 5-phospho-alpha-D-ribose 1-diphosphate: step 8/9.</text>
</comment>
<dbReference type="Gene3D" id="3.40.190.80">
    <property type="match status" value="1"/>
</dbReference>
<evidence type="ECO:0000256" key="4">
    <source>
        <dbReference type="ARBA" id="ARBA00013085"/>
    </source>
</evidence>
<dbReference type="CDD" id="cd01641">
    <property type="entry name" value="Bacterial_IMPase_like_1"/>
    <property type="match status" value="1"/>
</dbReference>
<name>K7XK50_AGRTU</name>
<dbReference type="GO" id="GO:0046872">
    <property type="term" value="F:metal ion binding"/>
    <property type="evidence" value="ECO:0007669"/>
    <property type="project" value="UniProtKB-KW"/>
</dbReference>
<feature type="binding site" evidence="12">
    <location>
        <position position="209"/>
    </location>
    <ligand>
        <name>Mg(2+)</name>
        <dbReference type="ChEBI" id="CHEBI:18420"/>
        <label>1</label>
        <note>catalytic</note>
    </ligand>
</feature>
<evidence type="ECO:0000256" key="12">
    <source>
        <dbReference type="PIRSR" id="PIRSR600760-2"/>
    </source>
</evidence>
<proteinExistence type="inferred from homology"/>
<reference evidence="13" key="1">
    <citation type="journal article" date="2014" name="J. Bacteriol.">
        <title>Quorum-dependent mannopine-inducible conjugative transfer of an Agrobacterium opine-catabolic plasmid.</title>
        <authorList>
            <person name="Wetzel M.E."/>
            <person name="Kim K.S."/>
            <person name="Miller M."/>
            <person name="Olsen G.J."/>
            <person name="Farrand S.K."/>
        </authorList>
    </citation>
    <scope>NUCLEOTIDE SEQUENCE</scope>
    <source>
        <strain evidence="13">F64/95</strain>
        <plasmid evidence="13">pAoF64/95</plasmid>
    </source>
</reference>
<protein>
    <recommendedName>
        <fullName evidence="4 11">Histidinol-phosphatase</fullName>
        <ecNumber evidence="4 11">3.1.3.15</ecNumber>
    </recommendedName>
</protein>
<dbReference type="PANTHER" id="PTHR20854:SF4">
    <property type="entry name" value="INOSITOL-1-MONOPHOSPHATASE-RELATED"/>
    <property type="match status" value="1"/>
</dbReference>
<dbReference type="InterPro" id="IPR011809">
    <property type="entry name" value="His_9_proposed"/>
</dbReference>
<dbReference type="Gene3D" id="3.30.540.10">
    <property type="entry name" value="Fructose-1,6-Bisphosphatase, subunit A, domain 1"/>
    <property type="match status" value="1"/>
</dbReference>
<dbReference type="EC" id="3.1.3.15" evidence="4 11"/>